<dbReference type="Gene3D" id="3.10.105.10">
    <property type="entry name" value="Dipeptide-binding Protein, Domain 3"/>
    <property type="match status" value="1"/>
</dbReference>
<dbReference type="OrthoDB" id="9796817at2"/>
<dbReference type="GO" id="GO:0015833">
    <property type="term" value="P:peptide transport"/>
    <property type="evidence" value="ECO:0007669"/>
    <property type="project" value="TreeGrafter"/>
</dbReference>
<feature type="signal peptide" evidence="4">
    <location>
        <begin position="1"/>
        <end position="23"/>
    </location>
</feature>
<accession>A0A139WUU2</accession>
<dbReference type="STRING" id="128403.WA1_41425"/>
<keyword evidence="7" id="KW-1185">Reference proteome</keyword>
<feature type="domain" description="Solute-binding protein family 5" evidence="5">
    <location>
        <begin position="79"/>
        <end position="485"/>
    </location>
</feature>
<dbReference type="PIRSF" id="PIRSF002741">
    <property type="entry name" value="MppA"/>
    <property type="match status" value="1"/>
</dbReference>
<keyword evidence="2" id="KW-0813">Transport</keyword>
<evidence type="ECO:0000313" key="6">
    <source>
        <dbReference type="EMBL" id="KYC36198.1"/>
    </source>
</evidence>
<organism evidence="6 7">
    <name type="scientific">Scytonema hofmannii PCC 7110</name>
    <dbReference type="NCBI Taxonomy" id="128403"/>
    <lineage>
        <taxon>Bacteria</taxon>
        <taxon>Bacillati</taxon>
        <taxon>Cyanobacteriota</taxon>
        <taxon>Cyanophyceae</taxon>
        <taxon>Nostocales</taxon>
        <taxon>Scytonemataceae</taxon>
        <taxon>Scytonema</taxon>
    </lineage>
</organism>
<feature type="chain" id="PRO_5007300452" evidence="4">
    <location>
        <begin position="24"/>
        <end position="589"/>
    </location>
</feature>
<dbReference type="EMBL" id="ANNX02000047">
    <property type="protein sequence ID" value="KYC36198.1"/>
    <property type="molecule type" value="Genomic_DNA"/>
</dbReference>
<comment type="similarity">
    <text evidence="1">Belongs to the bacterial solute-binding protein 5 family.</text>
</comment>
<dbReference type="InterPro" id="IPR030678">
    <property type="entry name" value="Peptide/Ni-bd"/>
</dbReference>
<dbReference type="GO" id="GO:1904680">
    <property type="term" value="F:peptide transmembrane transporter activity"/>
    <property type="evidence" value="ECO:0007669"/>
    <property type="project" value="TreeGrafter"/>
</dbReference>
<sequence length="589" mass="66547">MFPVILRKWLIILLALFSTIAIASCNSANFKTQAAAQVTQIVAHTGSEPKTFNYALIAEFPNIAPFINEGLITQDKSGKIEPALAEKWEISNDKLQIIFTLKKEVKWSDGYPLTVDDVVFSYNDVYFNPKIPAYPQESLKIGEKGLFPKVRKLDERRVEFTTPEPFAPFFRATGAAILPKHKLAESVKTNDSSGKPKFMSTWGMDTNPKEIVSNGPYVIESYSPSERLVFRRNPYYWRKDAQGKQLPLIERIVWQIVESTDTAIIQFRSGGLDVLPVGPSTFALLKREEKRGDFTIYNGGSDSSSTFVTFNLNRGKRQGKPLVDPIKSRWFNTVAFRQAVAYAIDRKTMNSNTLRGVGDILDSPIPVQSPYYLSPKEGLKVYDYNPEKSKQLLLGAGFKYKNNQLFDADGNRVRFAMISQTGNRRIEAMGAQIKTDLAKIGIQVDYQPIDFGTIGEKLSNTLDWECWFGGSTGGIEPHGGFNMWSPDGSFHPFNQKPLPGQTPIIDRVVTDWEEKIGRLYVQGARELNEAKRKAIYGETQQITQEYLPYIYLVNPIVMAAVRNRVQNVDVSSLYYENVLWNVAYLKVVD</sequence>
<gene>
    <name evidence="6" type="ORF">WA1_41425</name>
</gene>
<dbReference type="AlphaFoldDB" id="A0A139WUU2"/>
<dbReference type="CDD" id="cd08500">
    <property type="entry name" value="PBP2_NikA_DppA_OppA_like_4"/>
    <property type="match status" value="1"/>
</dbReference>
<dbReference type="PANTHER" id="PTHR30290">
    <property type="entry name" value="PERIPLASMIC BINDING COMPONENT OF ABC TRANSPORTER"/>
    <property type="match status" value="1"/>
</dbReference>
<reference evidence="6 7" key="1">
    <citation type="journal article" date="2013" name="Genome Biol. Evol.">
        <title>Genomes of Stigonematalean cyanobacteria (subsection V) and the evolution of oxygenic photosynthesis from prokaryotes to plastids.</title>
        <authorList>
            <person name="Dagan T."/>
            <person name="Roettger M."/>
            <person name="Stucken K."/>
            <person name="Landan G."/>
            <person name="Koch R."/>
            <person name="Major P."/>
            <person name="Gould S.B."/>
            <person name="Goremykin V.V."/>
            <person name="Rippka R."/>
            <person name="Tandeau de Marsac N."/>
            <person name="Gugger M."/>
            <person name="Lockhart P.J."/>
            <person name="Allen J.F."/>
            <person name="Brune I."/>
            <person name="Maus I."/>
            <person name="Puhler A."/>
            <person name="Martin W.F."/>
        </authorList>
    </citation>
    <scope>NUCLEOTIDE SEQUENCE [LARGE SCALE GENOMIC DNA]</scope>
    <source>
        <strain evidence="6 7">PCC 7110</strain>
    </source>
</reference>
<dbReference type="RefSeq" id="WP_017742903.1">
    <property type="nucleotide sequence ID" value="NZ_KQ976354.1"/>
</dbReference>
<evidence type="ECO:0000259" key="5">
    <source>
        <dbReference type="Pfam" id="PF00496"/>
    </source>
</evidence>
<dbReference type="PANTHER" id="PTHR30290:SF9">
    <property type="entry name" value="OLIGOPEPTIDE-BINDING PROTEIN APPA"/>
    <property type="match status" value="1"/>
</dbReference>
<dbReference type="Pfam" id="PF00496">
    <property type="entry name" value="SBP_bac_5"/>
    <property type="match status" value="1"/>
</dbReference>
<evidence type="ECO:0000256" key="4">
    <source>
        <dbReference type="SAM" id="SignalP"/>
    </source>
</evidence>
<comment type="caution">
    <text evidence="6">The sequence shown here is derived from an EMBL/GenBank/DDBJ whole genome shotgun (WGS) entry which is preliminary data.</text>
</comment>
<dbReference type="Proteomes" id="UP000076925">
    <property type="component" value="Unassembled WGS sequence"/>
</dbReference>
<dbReference type="InterPro" id="IPR000914">
    <property type="entry name" value="SBP_5_dom"/>
</dbReference>
<dbReference type="FunFam" id="3.90.76.10:FF:000004">
    <property type="entry name" value="Peptide ABC transporter substrate-binding protein"/>
    <property type="match status" value="1"/>
</dbReference>
<dbReference type="GO" id="GO:0043190">
    <property type="term" value="C:ATP-binding cassette (ABC) transporter complex"/>
    <property type="evidence" value="ECO:0007669"/>
    <property type="project" value="InterPro"/>
</dbReference>
<protein>
    <submittedName>
        <fullName evidence="6">Peptide ABC transporter substrate-binding protein</fullName>
    </submittedName>
</protein>
<dbReference type="PROSITE" id="PS51257">
    <property type="entry name" value="PROKAR_LIPOPROTEIN"/>
    <property type="match status" value="1"/>
</dbReference>
<keyword evidence="3 4" id="KW-0732">Signal</keyword>
<dbReference type="Gene3D" id="3.40.190.10">
    <property type="entry name" value="Periplasmic binding protein-like II"/>
    <property type="match status" value="1"/>
</dbReference>
<evidence type="ECO:0000256" key="3">
    <source>
        <dbReference type="ARBA" id="ARBA00022729"/>
    </source>
</evidence>
<name>A0A139WUU2_9CYAN</name>
<evidence type="ECO:0000256" key="1">
    <source>
        <dbReference type="ARBA" id="ARBA00005695"/>
    </source>
</evidence>
<evidence type="ECO:0000256" key="2">
    <source>
        <dbReference type="ARBA" id="ARBA00022448"/>
    </source>
</evidence>
<proteinExistence type="inferred from homology"/>
<evidence type="ECO:0000313" key="7">
    <source>
        <dbReference type="Proteomes" id="UP000076925"/>
    </source>
</evidence>
<dbReference type="GO" id="GO:0042597">
    <property type="term" value="C:periplasmic space"/>
    <property type="evidence" value="ECO:0007669"/>
    <property type="project" value="UniProtKB-ARBA"/>
</dbReference>
<dbReference type="InterPro" id="IPR039424">
    <property type="entry name" value="SBP_5"/>
</dbReference>
<dbReference type="SUPFAM" id="SSF53850">
    <property type="entry name" value="Periplasmic binding protein-like II"/>
    <property type="match status" value="1"/>
</dbReference>